<feature type="transmembrane region" description="Helical" evidence="7">
    <location>
        <begin position="151"/>
        <end position="168"/>
    </location>
</feature>
<keyword evidence="7" id="KW-1133">Transmembrane helix</keyword>
<evidence type="ECO:0000256" key="4">
    <source>
        <dbReference type="ARBA" id="ARBA00022982"/>
    </source>
</evidence>
<sequence length="305" mass="33837">MAVEELVIKDIGEYAYPVYPESSGMPDWMAWADVSLFVLLLLVSAWLVWRPAGRGRWLWAVQLAAVGWFGFFRMGCLCPVGSVGNVAVSLFHPAVLLSVLAVVWFVLPLVAAFVMGRVFCAGLCPLGAVQDAAGWNARRVRSRVGPRLEKAFSMGTWLVLLYVLWCAFDSQSLPVCRYDPFVAFFRMAASPVMWVVSGCFLVFCLVVSRPFCRWLCPYGALLGLASRFAWRKRVIDPGTCLQCRKCEKCCPMNCIDRGRIDVSRCVLCGRCVRGCSRGSVADTADADAVLAHEPRVRGKKSRERG</sequence>
<gene>
    <name evidence="9" type="ORF">PYTT_1057</name>
</gene>
<evidence type="ECO:0000256" key="7">
    <source>
        <dbReference type="SAM" id="Phobius"/>
    </source>
</evidence>
<evidence type="ECO:0000256" key="2">
    <source>
        <dbReference type="ARBA" id="ARBA00022485"/>
    </source>
</evidence>
<evidence type="ECO:0000259" key="8">
    <source>
        <dbReference type="PROSITE" id="PS51379"/>
    </source>
</evidence>
<evidence type="ECO:0000256" key="5">
    <source>
        <dbReference type="ARBA" id="ARBA00023004"/>
    </source>
</evidence>
<feature type="domain" description="4Fe-4S ferredoxin-type" evidence="8">
    <location>
        <begin position="261"/>
        <end position="285"/>
    </location>
</feature>
<evidence type="ECO:0000256" key="1">
    <source>
        <dbReference type="ARBA" id="ARBA00022448"/>
    </source>
</evidence>
<dbReference type="Gene3D" id="3.30.70.20">
    <property type="match status" value="1"/>
</dbReference>
<protein>
    <submittedName>
        <fullName evidence="9">4fe-4s binding domain</fullName>
    </submittedName>
</protein>
<accession>A0A1C7PDI0</accession>
<evidence type="ECO:0000313" key="9">
    <source>
        <dbReference type="EMBL" id="SEH82963.1"/>
    </source>
</evidence>
<dbReference type="PANTHER" id="PTHR30176">
    <property type="entry name" value="FERREDOXIN-TYPE PROTEIN NAPH"/>
    <property type="match status" value="1"/>
</dbReference>
<dbReference type="STRING" id="1679444.PYTT_1057"/>
<dbReference type="OrthoDB" id="9806398at2"/>
<keyword evidence="4" id="KW-0249">Electron transport</keyword>
<name>A0A1C7PDI0_9BACT</name>
<dbReference type="Pfam" id="PF12801">
    <property type="entry name" value="Fer4_5"/>
    <property type="match status" value="2"/>
</dbReference>
<keyword evidence="7" id="KW-0812">Transmembrane</keyword>
<organism evidence="9 10">
    <name type="scientific">Akkermansia glycaniphila</name>
    <dbReference type="NCBI Taxonomy" id="1679444"/>
    <lineage>
        <taxon>Bacteria</taxon>
        <taxon>Pseudomonadati</taxon>
        <taxon>Verrucomicrobiota</taxon>
        <taxon>Verrucomicrobiia</taxon>
        <taxon>Verrucomicrobiales</taxon>
        <taxon>Akkermansiaceae</taxon>
        <taxon>Akkermansia</taxon>
    </lineage>
</organism>
<keyword evidence="3" id="KW-0479">Metal-binding</keyword>
<dbReference type="EMBL" id="LT629973">
    <property type="protein sequence ID" value="SEH82963.1"/>
    <property type="molecule type" value="Genomic_DNA"/>
</dbReference>
<feature type="domain" description="4Fe-4S ferredoxin-type" evidence="8">
    <location>
        <begin position="231"/>
        <end position="260"/>
    </location>
</feature>
<dbReference type="PATRIC" id="fig|1679444.3.peg.2322"/>
<dbReference type="Proteomes" id="UP000176204">
    <property type="component" value="Chromosome I"/>
</dbReference>
<dbReference type="InterPro" id="IPR017896">
    <property type="entry name" value="4Fe4S_Fe-S-bd"/>
</dbReference>
<feature type="transmembrane region" description="Helical" evidence="7">
    <location>
        <begin position="94"/>
        <end position="115"/>
    </location>
</feature>
<evidence type="ECO:0000256" key="3">
    <source>
        <dbReference type="ARBA" id="ARBA00022723"/>
    </source>
</evidence>
<proteinExistence type="predicted"/>
<feature type="transmembrane region" description="Helical" evidence="7">
    <location>
        <begin position="188"/>
        <end position="207"/>
    </location>
</feature>
<keyword evidence="10" id="KW-1185">Reference proteome</keyword>
<dbReference type="PROSITE" id="PS51379">
    <property type="entry name" value="4FE4S_FER_2"/>
    <property type="match status" value="2"/>
</dbReference>
<keyword evidence="6" id="KW-0411">Iron-sulfur</keyword>
<keyword evidence="7" id="KW-0472">Membrane</keyword>
<dbReference type="RefSeq" id="WP_067773952.1">
    <property type="nucleotide sequence ID" value="NZ_LIGX01000017.1"/>
</dbReference>
<dbReference type="PANTHER" id="PTHR30176:SF3">
    <property type="entry name" value="FERREDOXIN-TYPE PROTEIN NAPH"/>
    <property type="match status" value="1"/>
</dbReference>
<dbReference type="SUPFAM" id="SSF54862">
    <property type="entry name" value="4Fe-4S ferredoxins"/>
    <property type="match status" value="1"/>
</dbReference>
<dbReference type="GO" id="GO:0046872">
    <property type="term" value="F:metal ion binding"/>
    <property type="evidence" value="ECO:0007669"/>
    <property type="project" value="UniProtKB-KW"/>
</dbReference>
<evidence type="ECO:0000313" key="10">
    <source>
        <dbReference type="Proteomes" id="UP000176204"/>
    </source>
</evidence>
<dbReference type="KEGG" id="agl:PYTT_1057"/>
<dbReference type="GO" id="GO:0051539">
    <property type="term" value="F:4 iron, 4 sulfur cluster binding"/>
    <property type="evidence" value="ECO:0007669"/>
    <property type="project" value="UniProtKB-KW"/>
</dbReference>
<dbReference type="InterPro" id="IPR051684">
    <property type="entry name" value="Electron_Trans/Redox"/>
</dbReference>
<keyword evidence="2" id="KW-0004">4Fe-4S</keyword>
<keyword evidence="5" id="KW-0408">Iron</keyword>
<reference evidence="10" key="1">
    <citation type="submission" date="2016-09" db="EMBL/GenBank/DDBJ databases">
        <authorList>
            <person name="Koehorst J."/>
        </authorList>
    </citation>
    <scope>NUCLEOTIDE SEQUENCE [LARGE SCALE GENOMIC DNA]</scope>
</reference>
<evidence type="ECO:0000256" key="6">
    <source>
        <dbReference type="ARBA" id="ARBA00023014"/>
    </source>
</evidence>
<feature type="transmembrane region" description="Helical" evidence="7">
    <location>
        <begin position="56"/>
        <end position="74"/>
    </location>
</feature>
<keyword evidence="1" id="KW-0813">Transport</keyword>
<dbReference type="GO" id="GO:0005886">
    <property type="term" value="C:plasma membrane"/>
    <property type="evidence" value="ECO:0007669"/>
    <property type="project" value="TreeGrafter"/>
</dbReference>
<dbReference type="AlphaFoldDB" id="A0A1C7PDI0"/>
<feature type="transmembrane region" description="Helical" evidence="7">
    <location>
        <begin position="28"/>
        <end position="49"/>
    </location>
</feature>